<proteinExistence type="inferred from homology"/>
<keyword evidence="6 7" id="KW-0472">Membrane</keyword>
<dbReference type="PANTHER" id="PTHR11958:SF111">
    <property type="entry name" value="AMINO ACID TRANSPORTER"/>
    <property type="match status" value="1"/>
</dbReference>
<evidence type="ECO:0000256" key="1">
    <source>
        <dbReference type="ARBA" id="ARBA00004141"/>
    </source>
</evidence>
<dbReference type="InterPro" id="IPR036458">
    <property type="entry name" value="Na:dicarbo_symporter_sf"/>
</dbReference>
<feature type="transmembrane region" description="Helical" evidence="7">
    <location>
        <begin position="339"/>
        <end position="363"/>
    </location>
</feature>
<dbReference type="EMBL" id="HBUF01070195">
    <property type="protein sequence ID" value="CAG6629240.1"/>
    <property type="molecule type" value="Transcribed_RNA"/>
</dbReference>
<feature type="transmembrane region" description="Helical" evidence="7">
    <location>
        <begin position="99"/>
        <end position="121"/>
    </location>
</feature>
<feature type="transmembrane region" description="Helical" evidence="7">
    <location>
        <begin position="64"/>
        <end position="87"/>
    </location>
</feature>
<dbReference type="GO" id="GO:0015175">
    <property type="term" value="F:neutral L-amino acid transmembrane transporter activity"/>
    <property type="evidence" value="ECO:0007669"/>
    <property type="project" value="TreeGrafter"/>
</dbReference>
<feature type="transmembrane region" description="Helical" evidence="7">
    <location>
        <begin position="192"/>
        <end position="210"/>
    </location>
</feature>
<dbReference type="EMBL" id="HBUF01349510">
    <property type="protein sequence ID" value="CAG6712604.1"/>
    <property type="molecule type" value="Transcribed_RNA"/>
</dbReference>
<dbReference type="EMBL" id="HBUF01070194">
    <property type="protein sequence ID" value="CAG6629238.1"/>
    <property type="molecule type" value="Transcribed_RNA"/>
</dbReference>
<dbReference type="EMBL" id="HBUF01245976">
    <property type="protein sequence ID" value="CAG6678481.1"/>
    <property type="molecule type" value="Transcribed_RNA"/>
</dbReference>
<dbReference type="EMBL" id="HBUF01555487">
    <property type="protein sequence ID" value="CAG6760257.1"/>
    <property type="molecule type" value="Transcribed_RNA"/>
</dbReference>
<evidence type="ECO:0000256" key="4">
    <source>
        <dbReference type="ARBA" id="ARBA00022692"/>
    </source>
</evidence>
<evidence type="ECO:0000256" key="5">
    <source>
        <dbReference type="ARBA" id="ARBA00022989"/>
    </source>
</evidence>
<dbReference type="EMBL" id="HBUF01555490">
    <property type="protein sequence ID" value="CAG6760263.1"/>
    <property type="molecule type" value="Transcribed_RNA"/>
</dbReference>
<dbReference type="AlphaFoldDB" id="A0A8D8QCT6"/>
<feature type="transmembrane region" description="Helical" evidence="7">
    <location>
        <begin position="231"/>
        <end position="252"/>
    </location>
</feature>
<comment type="similarity">
    <text evidence="2 7">Belongs to the dicarboxylate/amino acid:cation symporter (DAACS) (TC 2.A.23) family.</text>
</comment>
<dbReference type="GO" id="GO:0015501">
    <property type="term" value="F:glutamate:sodium symporter activity"/>
    <property type="evidence" value="ECO:0007669"/>
    <property type="project" value="TreeGrafter"/>
</dbReference>
<dbReference type="EMBL" id="HBUF01349507">
    <property type="protein sequence ID" value="CAG6712598.1"/>
    <property type="molecule type" value="Transcribed_RNA"/>
</dbReference>
<dbReference type="EMBL" id="HBUF01070196">
    <property type="protein sequence ID" value="CAG6629242.1"/>
    <property type="molecule type" value="Transcribed_RNA"/>
</dbReference>
<dbReference type="EMBL" id="HBUF01349508">
    <property type="protein sequence ID" value="CAG6712600.1"/>
    <property type="molecule type" value="Transcribed_RNA"/>
</dbReference>
<dbReference type="EMBL" id="HBUF01555488">
    <property type="protein sequence ID" value="CAG6760259.1"/>
    <property type="molecule type" value="Transcribed_RNA"/>
</dbReference>
<dbReference type="EMBL" id="HBUF01245974">
    <property type="protein sequence ID" value="CAG6678477.1"/>
    <property type="molecule type" value="Transcribed_RNA"/>
</dbReference>
<evidence type="ECO:0000256" key="2">
    <source>
        <dbReference type="ARBA" id="ARBA00006148"/>
    </source>
</evidence>
<feature type="transmembrane region" description="Helical" evidence="7">
    <location>
        <begin position="25"/>
        <end position="44"/>
    </location>
</feature>
<keyword evidence="5 7" id="KW-1133">Transmembrane helix</keyword>
<dbReference type="EMBL" id="HBUF01555489">
    <property type="protein sequence ID" value="CAG6760261.1"/>
    <property type="molecule type" value="Transcribed_RNA"/>
</dbReference>
<keyword evidence="7" id="KW-0769">Symport</keyword>
<evidence type="ECO:0000256" key="7">
    <source>
        <dbReference type="RuleBase" id="RU361216"/>
    </source>
</evidence>
<keyword evidence="3 7" id="KW-0813">Transport</keyword>
<dbReference type="EMBL" id="HBUF01349509">
    <property type="protein sequence ID" value="CAG6712602.1"/>
    <property type="molecule type" value="Transcribed_RNA"/>
</dbReference>
<dbReference type="PRINTS" id="PR00173">
    <property type="entry name" value="EDTRNSPORT"/>
</dbReference>
<reference evidence="8" key="1">
    <citation type="submission" date="2021-05" db="EMBL/GenBank/DDBJ databases">
        <authorList>
            <person name="Alioto T."/>
            <person name="Alioto T."/>
            <person name="Gomez Garrido J."/>
        </authorList>
    </citation>
    <scope>NUCLEOTIDE SEQUENCE</scope>
</reference>
<feature type="transmembrane region" description="Helical" evidence="7">
    <location>
        <begin position="375"/>
        <end position="403"/>
    </location>
</feature>
<dbReference type="EMBL" id="HBUF01245975">
    <property type="protein sequence ID" value="CAG6678479.1"/>
    <property type="molecule type" value="Transcribed_RNA"/>
</dbReference>
<feature type="transmembrane region" description="Helical" evidence="7">
    <location>
        <begin position="264"/>
        <end position="291"/>
    </location>
</feature>
<evidence type="ECO:0000313" key="8">
    <source>
        <dbReference type="EMBL" id="CAG6629242.1"/>
    </source>
</evidence>
<dbReference type="InterPro" id="IPR050746">
    <property type="entry name" value="DAACS"/>
</dbReference>
<evidence type="ECO:0000256" key="3">
    <source>
        <dbReference type="ARBA" id="ARBA00022448"/>
    </source>
</evidence>
<accession>A0A8D8QCT6</accession>
<comment type="subcellular location">
    <subcellularLocation>
        <location evidence="1 7">Membrane</location>
        <topology evidence="1 7">Multi-pass membrane protein</topology>
    </subcellularLocation>
</comment>
<dbReference type="PANTHER" id="PTHR11958">
    <property type="entry name" value="SODIUM/DICARBOXYLATE SYMPORTER-RELATED"/>
    <property type="match status" value="1"/>
</dbReference>
<dbReference type="InterPro" id="IPR001991">
    <property type="entry name" value="Na-dicarboxylate_symporter"/>
</dbReference>
<evidence type="ECO:0000256" key="6">
    <source>
        <dbReference type="ARBA" id="ARBA00023136"/>
    </source>
</evidence>
<dbReference type="Gene3D" id="1.10.3860.10">
    <property type="entry name" value="Sodium:dicarboxylate symporter"/>
    <property type="match status" value="1"/>
</dbReference>
<dbReference type="SUPFAM" id="SSF118215">
    <property type="entry name" value="Proton glutamate symport protein"/>
    <property type="match status" value="1"/>
</dbReference>
<dbReference type="GO" id="GO:0005886">
    <property type="term" value="C:plasma membrane"/>
    <property type="evidence" value="ECO:0007669"/>
    <property type="project" value="TreeGrafter"/>
</dbReference>
<dbReference type="GO" id="GO:0005313">
    <property type="term" value="F:L-glutamate transmembrane transporter activity"/>
    <property type="evidence" value="ECO:0007669"/>
    <property type="project" value="TreeGrafter"/>
</dbReference>
<name>A0A8D8QCT6_9HEMI</name>
<keyword evidence="4 7" id="KW-0812">Transmembrane</keyword>
<organism evidence="8">
    <name type="scientific">Cacopsylla melanoneura</name>
    <dbReference type="NCBI Taxonomy" id="428564"/>
    <lineage>
        <taxon>Eukaryota</taxon>
        <taxon>Metazoa</taxon>
        <taxon>Ecdysozoa</taxon>
        <taxon>Arthropoda</taxon>
        <taxon>Hexapoda</taxon>
        <taxon>Insecta</taxon>
        <taxon>Pterygota</taxon>
        <taxon>Neoptera</taxon>
        <taxon>Paraneoptera</taxon>
        <taxon>Hemiptera</taxon>
        <taxon>Sternorrhyncha</taxon>
        <taxon>Psylloidea</taxon>
        <taxon>Psyllidae</taxon>
        <taxon>Psyllinae</taxon>
        <taxon>Cacopsylla</taxon>
    </lineage>
</organism>
<sequence>MIITKDRAGSGGPLATALQWIKNNLFLICTLAGVCLGVILGLILRNVSVSQDAILLIQYPGELYMRALKLLILPFVISCLIVGTATLDIKRNGKIAVRTLIYFFVTSVINVILGITLALLIHPGNPEVKFNAGKAPNIKQINILDGFLDMGRNLLPDNIFQASFQQAATEYTKDPVSETVKRSLKNRDGTNTLGLIFFCLIFGSVLGTLNSPKKQVVIDFFQIVYETLLQILLGTIWFTPIGVGSIICGKIISVSNLGMALEQLSLFIVCTVGGFLIYQLIICQLIYFFILKKNPFEYYAKFTPAILTAFATASKSASLPITFRVMDDIAKKSQRISRFILPIGTINMDGSALYLPCAVIFIAQINNIYLGFGEIVTIGLACLFASFSSAAIPSAAIVLVVMLCSTINAPVEDVTLLFAVDWFVDRFRTINNLLGDCYTVAVVEHLSQKELRENLEELSQTQEDNNDVSKAIEIETQFSNKLDSVEVSMTETEKTPQNGSVIS</sequence>
<dbReference type="EMBL" id="HBUF01555491">
    <property type="protein sequence ID" value="CAG6760265.1"/>
    <property type="molecule type" value="Transcribed_RNA"/>
</dbReference>
<protein>
    <recommendedName>
        <fullName evidence="7">Amino acid transporter</fullName>
    </recommendedName>
</protein>
<dbReference type="Pfam" id="PF00375">
    <property type="entry name" value="SDF"/>
    <property type="match status" value="1"/>
</dbReference>